<dbReference type="GO" id="GO:0005886">
    <property type="term" value="C:plasma membrane"/>
    <property type="evidence" value="ECO:0007669"/>
    <property type="project" value="UniProtKB-SubCell"/>
</dbReference>
<name>A0A285NPL7_9AQUI</name>
<dbReference type="GO" id="GO:0005524">
    <property type="term" value="F:ATP binding"/>
    <property type="evidence" value="ECO:0007669"/>
    <property type="project" value="UniProtKB-KW"/>
</dbReference>
<evidence type="ECO:0000256" key="4">
    <source>
        <dbReference type="ARBA" id="ARBA00022475"/>
    </source>
</evidence>
<evidence type="ECO:0000256" key="3">
    <source>
        <dbReference type="ARBA" id="ARBA00022448"/>
    </source>
</evidence>
<keyword evidence="5" id="KW-0547">Nucleotide-binding</keyword>
<evidence type="ECO:0000256" key="1">
    <source>
        <dbReference type="ARBA" id="ARBA00004417"/>
    </source>
</evidence>
<dbReference type="InterPro" id="IPR027417">
    <property type="entry name" value="P-loop_NTPase"/>
</dbReference>
<dbReference type="InterPro" id="IPR003439">
    <property type="entry name" value="ABC_transporter-like_ATP-bd"/>
</dbReference>
<comment type="subcellular location">
    <subcellularLocation>
        <location evidence="1">Cell inner membrane</location>
        <topology evidence="1">Peripheral membrane protein</topology>
    </subcellularLocation>
</comment>
<dbReference type="PANTHER" id="PTHR43297:SF2">
    <property type="entry name" value="DIPEPTIDE TRANSPORT ATP-BINDING PROTEIN DPPD"/>
    <property type="match status" value="1"/>
</dbReference>
<dbReference type="CDD" id="cd03257">
    <property type="entry name" value="ABC_NikE_OppD_transporters"/>
    <property type="match status" value="1"/>
</dbReference>
<keyword evidence="7" id="KW-0472">Membrane</keyword>
<gene>
    <name evidence="9" type="ORF">SAMN06265353_0156</name>
</gene>
<evidence type="ECO:0000256" key="2">
    <source>
        <dbReference type="ARBA" id="ARBA00005417"/>
    </source>
</evidence>
<dbReference type="PROSITE" id="PS50893">
    <property type="entry name" value="ABC_TRANSPORTER_2"/>
    <property type="match status" value="1"/>
</dbReference>
<dbReference type="RefSeq" id="WP_096600100.1">
    <property type="nucleotide sequence ID" value="NZ_OBEN01000001.1"/>
</dbReference>
<proteinExistence type="inferred from homology"/>
<dbReference type="PANTHER" id="PTHR43297">
    <property type="entry name" value="OLIGOPEPTIDE TRANSPORT ATP-BINDING PROTEIN APPD"/>
    <property type="match status" value="1"/>
</dbReference>
<evidence type="ECO:0000256" key="5">
    <source>
        <dbReference type="ARBA" id="ARBA00022741"/>
    </source>
</evidence>
<evidence type="ECO:0000313" key="10">
    <source>
        <dbReference type="Proteomes" id="UP000218627"/>
    </source>
</evidence>
<keyword evidence="4" id="KW-1003">Cell membrane</keyword>
<comment type="similarity">
    <text evidence="2">Belongs to the ABC transporter superfamily.</text>
</comment>
<dbReference type="Gene3D" id="3.40.50.300">
    <property type="entry name" value="P-loop containing nucleotide triphosphate hydrolases"/>
    <property type="match status" value="1"/>
</dbReference>
<organism evidence="9 10">
    <name type="scientific">Hydrogenobacter hydrogenophilus</name>
    <dbReference type="NCBI Taxonomy" id="35835"/>
    <lineage>
        <taxon>Bacteria</taxon>
        <taxon>Pseudomonadati</taxon>
        <taxon>Aquificota</taxon>
        <taxon>Aquificia</taxon>
        <taxon>Aquificales</taxon>
        <taxon>Aquificaceae</taxon>
        <taxon>Hydrogenobacter</taxon>
    </lineage>
</organism>
<sequence>MLLEVNKLNLWYGNRHILKDISFSVDSGEILCIVGESGSGKSSILLSIMGLLPKGSRIEGSIKFKGEELLGLSEDQYRKIRGRHISIVFQEPSAYLDPLFKIGTQVEEAYIAHFGKSGAKEKALQALKDAGIKNAETVYRMYPHHLSGGMKQRVCIAIATVCDPDLILADEPTTALDVSIQGKILSLFKHIRDKGKAIILVTHDFGVVAEVADRVLVLKDGCIVEQKDVYSIFDHPEHPYTKELLSSL</sequence>
<keyword evidence="6 9" id="KW-0067">ATP-binding</keyword>
<keyword evidence="10" id="KW-1185">Reference proteome</keyword>
<evidence type="ECO:0000259" key="8">
    <source>
        <dbReference type="PROSITE" id="PS50893"/>
    </source>
</evidence>
<keyword evidence="3" id="KW-0813">Transport</keyword>
<dbReference type="InterPro" id="IPR017871">
    <property type="entry name" value="ABC_transporter-like_CS"/>
</dbReference>
<dbReference type="Proteomes" id="UP000218627">
    <property type="component" value="Unassembled WGS sequence"/>
</dbReference>
<dbReference type="SUPFAM" id="SSF52540">
    <property type="entry name" value="P-loop containing nucleoside triphosphate hydrolases"/>
    <property type="match status" value="1"/>
</dbReference>
<dbReference type="GO" id="GO:0016887">
    <property type="term" value="F:ATP hydrolysis activity"/>
    <property type="evidence" value="ECO:0007669"/>
    <property type="project" value="InterPro"/>
</dbReference>
<dbReference type="InterPro" id="IPR003593">
    <property type="entry name" value="AAA+_ATPase"/>
</dbReference>
<dbReference type="OrthoDB" id="9806285at2"/>
<dbReference type="SMART" id="SM00382">
    <property type="entry name" value="AAA"/>
    <property type="match status" value="1"/>
</dbReference>
<evidence type="ECO:0000256" key="6">
    <source>
        <dbReference type="ARBA" id="ARBA00022840"/>
    </source>
</evidence>
<evidence type="ECO:0000256" key="7">
    <source>
        <dbReference type="ARBA" id="ARBA00023136"/>
    </source>
</evidence>
<dbReference type="Pfam" id="PF00005">
    <property type="entry name" value="ABC_tran"/>
    <property type="match status" value="1"/>
</dbReference>
<dbReference type="EMBL" id="OBEN01000001">
    <property type="protein sequence ID" value="SNZ11158.1"/>
    <property type="molecule type" value="Genomic_DNA"/>
</dbReference>
<reference evidence="10" key="1">
    <citation type="submission" date="2017-09" db="EMBL/GenBank/DDBJ databases">
        <authorList>
            <person name="Varghese N."/>
            <person name="Submissions S."/>
        </authorList>
    </citation>
    <scope>NUCLEOTIDE SEQUENCE [LARGE SCALE GENOMIC DNA]</scope>
    <source>
        <strain evidence="10">DSM 2913</strain>
    </source>
</reference>
<protein>
    <submittedName>
        <fullName evidence="9">Peptide/nickel transport system ATP-binding protein</fullName>
    </submittedName>
</protein>
<dbReference type="InterPro" id="IPR050388">
    <property type="entry name" value="ABC_Ni/Peptide_Import"/>
</dbReference>
<evidence type="ECO:0000313" key="9">
    <source>
        <dbReference type="EMBL" id="SNZ11158.1"/>
    </source>
</evidence>
<dbReference type="AlphaFoldDB" id="A0A285NPL7"/>
<feature type="domain" description="ABC transporter" evidence="8">
    <location>
        <begin position="3"/>
        <end position="245"/>
    </location>
</feature>
<dbReference type="PROSITE" id="PS00211">
    <property type="entry name" value="ABC_TRANSPORTER_1"/>
    <property type="match status" value="1"/>
</dbReference>
<accession>A0A285NPL7</accession>